<dbReference type="Gene3D" id="2.40.420.20">
    <property type="match status" value="1"/>
</dbReference>
<dbReference type="AlphaFoldDB" id="A0A2S1L9Z9"/>
<comment type="similarity">
    <text evidence="1">Belongs to the membrane fusion protein (MFP) (TC 8.A.1) family.</text>
</comment>
<evidence type="ECO:0000259" key="2">
    <source>
        <dbReference type="Pfam" id="PF25954"/>
    </source>
</evidence>
<name>A0A2S1L9Z9_9FLAO</name>
<dbReference type="PANTHER" id="PTHR30469">
    <property type="entry name" value="MULTIDRUG RESISTANCE PROTEIN MDTA"/>
    <property type="match status" value="1"/>
</dbReference>
<evidence type="ECO:0000313" key="5">
    <source>
        <dbReference type="Proteomes" id="UP000244527"/>
    </source>
</evidence>
<proteinExistence type="inferred from homology"/>
<dbReference type="InterPro" id="IPR006143">
    <property type="entry name" value="RND_pump_MFP"/>
</dbReference>
<dbReference type="EMBL" id="CP020918">
    <property type="protein sequence ID" value="AWG20590.1"/>
    <property type="molecule type" value="Genomic_DNA"/>
</dbReference>
<reference evidence="4 5" key="1">
    <citation type="submission" date="2017-04" db="EMBL/GenBank/DDBJ databases">
        <title>Compelte genome sequence of WV33.</title>
        <authorList>
            <person name="Lee P.C."/>
        </authorList>
    </citation>
    <scope>NUCLEOTIDE SEQUENCE [LARGE SCALE GENOMIC DNA]</scope>
    <source>
        <strain evidence="4 5">WV33</strain>
    </source>
</reference>
<dbReference type="GO" id="GO:1990281">
    <property type="term" value="C:efflux pump complex"/>
    <property type="evidence" value="ECO:0007669"/>
    <property type="project" value="TreeGrafter"/>
</dbReference>
<dbReference type="Gene3D" id="2.40.30.170">
    <property type="match status" value="1"/>
</dbReference>
<dbReference type="KEGG" id="ffa:FFWV33_03090"/>
<dbReference type="Gene3D" id="1.10.287.470">
    <property type="entry name" value="Helix hairpin bin"/>
    <property type="match status" value="1"/>
</dbReference>
<dbReference type="GO" id="GO:0015562">
    <property type="term" value="F:efflux transmembrane transporter activity"/>
    <property type="evidence" value="ECO:0007669"/>
    <property type="project" value="TreeGrafter"/>
</dbReference>
<feature type="domain" description="CusB-like beta-barrel" evidence="2">
    <location>
        <begin position="205"/>
        <end position="279"/>
    </location>
</feature>
<feature type="domain" description="YknX-like C-terminal permuted SH3-like" evidence="3">
    <location>
        <begin position="287"/>
        <end position="353"/>
    </location>
</feature>
<dbReference type="Proteomes" id="UP000244527">
    <property type="component" value="Chromosome"/>
</dbReference>
<dbReference type="OrthoDB" id="9784685at2"/>
<dbReference type="InterPro" id="IPR058637">
    <property type="entry name" value="YknX-like_C"/>
</dbReference>
<dbReference type="Pfam" id="PF25954">
    <property type="entry name" value="Beta-barrel_RND_2"/>
    <property type="match status" value="1"/>
</dbReference>
<evidence type="ECO:0000256" key="1">
    <source>
        <dbReference type="ARBA" id="ARBA00009477"/>
    </source>
</evidence>
<accession>A0A2S1L9Z9</accession>
<keyword evidence="5" id="KW-1185">Reference proteome</keyword>
<dbReference type="InterPro" id="IPR058792">
    <property type="entry name" value="Beta-barrel_RND_2"/>
</dbReference>
<dbReference type="SUPFAM" id="SSF111369">
    <property type="entry name" value="HlyD-like secretion proteins"/>
    <property type="match status" value="1"/>
</dbReference>
<protein>
    <submittedName>
        <fullName evidence="4">Efflux transporter periplasmic adaptor subunit</fullName>
    </submittedName>
</protein>
<dbReference type="PANTHER" id="PTHR30469:SF15">
    <property type="entry name" value="HLYD FAMILY OF SECRETION PROTEINS"/>
    <property type="match status" value="1"/>
</dbReference>
<dbReference type="RefSeq" id="WP_108739549.1">
    <property type="nucleotide sequence ID" value="NZ_CP020918.1"/>
</dbReference>
<evidence type="ECO:0000313" key="4">
    <source>
        <dbReference type="EMBL" id="AWG20590.1"/>
    </source>
</evidence>
<evidence type="ECO:0000259" key="3">
    <source>
        <dbReference type="Pfam" id="PF25989"/>
    </source>
</evidence>
<dbReference type="NCBIfam" id="TIGR01730">
    <property type="entry name" value="RND_mfp"/>
    <property type="match status" value="1"/>
</dbReference>
<sequence>MKKTITTVIIIIAALALIGFILTKNKTENEEKIAIVAEKNASVSVKVATVKTEEVSLDFVANGTFEAKQELIFTAEKSGKVISVLAKEGDRVSVGQTLAIMRGDAININAQAAQAAYLNAKTDYSRFENAYKTGGVTKQQLDQSKVMMINAEASYKQAKINIGDTRIKAPISGFINKKFIEPGSMLTAMPSTNLFEIVNTNTLKLTVAVNESQVAKLKTGNTISVTSSVYPDQTFSGKITFIAAKADATLNFPIEIEIANNTNNDLKAGMYGTATFKSAQQQQNLTVIPRTAFVGSVNSNQVFVVENGIAKMKKVTGGRIFGDLVEVINGLSDGETVVTTGQINLQDGSTVEVIK</sequence>
<gene>
    <name evidence="4" type="ORF">FFWV33_03090</name>
</gene>
<dbReference type="Pfam" id="PF25989">
    <property type="entry name" value="YknX_C"/>
    <property type="match status" value="1"/>
</dbReference>
<organism evidence="4 5">
    <name type="scientific">Flavobacterium faecale</name>
    <dbReference type="NCBI Taxonomy" id="1355330"/>
    <lineage>
        <taxon>Bacteria</taxon>
        <taxon>Pseudomonadati</taxon>
        <taxon>Bacteroidota</taxon>
        <taxon>Flavobacteriia</taxon>
        <taxon>Flavobacteriales</taxon>
        <taxon>Flavobacteriaceae</taxon>
        <taxon>Flavobacterium</taxon>
    </lineage>
</organism>
<dbReference type="Gene3D" id="2.40.50.100">
    <property type="match status" value="1"/>
</dbReference>